<organism evidence="1">
    <name type="scientific">freshwater metagenome</name>
    <dbReference type="NCBI Taxonomy" id="449393"/>
    <lineage>
        <taxon>unclassified sequences</taxon>
        <taxon>metagenomes</taxon>
        <taxon>ecological metagenomes</taxon>
    </lineage>
</organism>
<gene>
    <name evidence="1" type="ORF">UFOPK3564_03376</name>
</gene>
<dbReference type="InterPro" id="IPR054333">
    <property type="entry name" value="REase-ARP-assoc"/>
</dbReference>
<evidence type="ECO:0000313" key="1">
    <source>
        <dbReference type="EMBL" id="CAB4948807.1"/>
    </source>
</evidence>
<dbReference type="EMBL" id="CAFBMK010000319">
    <property type="protein sequence ID" value="CAB4948807.1"/>
    <property type="molecule type" value="Genomic_DNA"/>
</dbReference>
<reference evidence="1" key="1">
    <citation type="submission" date="2020-05" db="EMBL/GenBank/DDBJ databases">
        <authorList>
            <person name="Chiriac C."/>
            <person name="Salcher M."/>
            <person name="Ghai R."/>
            <person name="Kavagutti S V."/>
        </authorList>
    </citation>
    <scope>NUCLEOTIDE SEQUENCE</scope>
</reference>
<name>A0A6J7K0V2_9ZZZZ</name>
<protein>
    <submittedName>
        <fullName evidence="1">Unannotated protein</fullName>
    </submittedName>
</protein>
<accession>A0A6J7K0V2</accession>
<dbReference type="AlphaFoldDB" id="A0A6J7K0V2"/>
<proteinExistence type="predicted"/>
<dbReference type="Pfam" id="PF22558">
    <property type="entry name" value="REase-ARP"/>
    <property type="match status" value="1"/>
</dbReference>
<sequence>MDALIARHRELLKGDRASTLEDGLVDDFRDNLLPHLTDEDERWIREAFEQGDGHELAPRPGRPPRAHASYSSATLAANTFAPFRERADALTFTGLGGFEGVRLEAKHHPLPERLEQGGVLKEVANRREANLDAELTGPGVLVGVESKLTEHLRAEEPEALSGHYRRTATLAPLPEQWRAAIRRRMGGSSTAAFLDAAQLLKHGLALSRAAADGAFGPWPVDVHLVYVYWRPSNAEDFEELEAHRAEVDAFAEEVAGEGLTFHAITHQQLWDAWRGDDRSPAWLVHHANAVEQRYGVEI</sequence>